<dbReference type="InterPro" id="IPR006043">
    <property type="entry name" value="NCS2"/>
</dbReference>
<evidence type="ECO:0000256" key="2">
    <source>
        <dbReference type="ARBA" id="ARBA00008821"/>
    </source>
</evidence>
<dbReference type="EMBL" id="CP129113">
    <property type="protein sequence ID" value="WLV25568.1"/>
    <property type="molecule type" value="Genomic_DNA"/>
</dbReference>
<comment type="similarity">
    <text evidence="2">Belongs to the nucleobase:cation symporter-2 (NCS2) (TC 2.A.40) family.</text>
</comment>
<gene>
    <name evidence="9" type="ORF">QR721_05010</name>
</gene>
<comment type="subcellular location">
    <subcellularLocation>
        <location evidence="1">Cell membrane</location>
        <topology evidence="1">Multi-pass membrane protein</topology>
    </subcellularLocation>
</comment>
<dbReference type="NCBIfam" id="TIGR00801">
    <property type="entry name" value="ncs2"/>
    <property type="match status" value="1"/>
</dbReference>
<keyword evidence="6 8" id="KW-1133">Transmembrane helix</keyword>
<dbReference type="Pfam" id="PF00860">
    <property type="entry name" value="Xan_ur_permease"/>
    <property type="match status" value="1"/>
</dbReference>
<evidence type="ECO:0000256" key="4">
    <source>
        <dbReference type="ARBA" id="ARBA00022475"/>
    </source>
</evidence>
<organism evidence="9 10">
    <name type="scientific">Aciduricibacillus chroicocephali</name>
    <dbReference type="NCBI Taxonomy" id="3054939"/>
    <lineage>
        <taxon>Bacteria</taxon>
        <taxon>Bacillati</taxon>
        <taxon>Bacillota</taxon>
        <taxon>Bacilli</taxon>
        <taxon>Bacillales</taxon>
        <taxon>Bacillaceae</taxon>
        <taxon>Aciduricibacillus</taxon>
    </lineage>
</organism>
<evidence type="ECO:0000256" key="8">
    <source>
        <dbReference type="SAM" id="Phobius"/>
    </source>
</evidence>
<feature type="transmembrane region" description="Helical" evidence="8">
    <location>
        <begin position="134"/>
        <end position="154"/>
    </location>
</feature>
<protein>
    <submittedName>
        <fullName evidence="9">Nucleobase:cation symporter-2 family protein</fullName>
    </submittedName>
</protein>
<dbReference type="PANTHER" id="PTHR42810">
    <property type="entry name" value="PURINE PERMEASE C1399.01C-RELATED"/>
    <property type="match status" value="1"/>
</dbReference>
<proteinExistence type="inferred from homology"/>
<feature type="transmembrane region" description="Helical" evidence="8">
    <location>
        <begin position="198"/>
        <end position="217"/>
    </location>
</feature>
<evidence type="ECO:0000313" key="9">
    <source>
        <dbReference type="EMBL" id="WLV25568.1"/>
    </source>
</evidence>
<name>A0ABY9KXS5_9BACI</name>
<feature type="transmembrane region" description="Helical" evidence="8">
    <location>
        <begin position="379"/>
        <end position="401"/>
    </location>
</feature>
<keyword evidence="10" id="KW-1185">Reference proteome</keyword>
<feature type="transmembrane region" description="Helical" evidence="8">
    <location>
        <begin position="21"/>
        <end position="48"/>
    </location>
</feature>
<feature type="transmembrane region" description="Helical" evidence="8">
    <location>
        <begin position="345"/>
        <end position="367"/>
    </location>
</feature>
<dbReference type="InterPro" id="IPR017588">
    <property type="entry name" value="UacT-like"/>
</dbReference>
<feature type="transmembrane region" description="Helical" evidence="8">
    <location>
        <begin position="237"/>
        <end position="258"/>
    </location>
</feature>
<feature type="transmembrane region" description="Helical" evidence="8">
    <location>
        <begin position="54"/>
        <end position="77"/>
    </location>
</feature>
<dbReference type="PROSITE" id="PS01116">
    <property type="entry name" value="XANTH_URACIL_PERMASE"/>
    <property type="match status" value="1"/>
</dbReference>
<sequence>MGKNNLNKKDVINEKLPVQTLGILGFQHVLVMYSGAVIVPLILGAAINLSAADIAFLISADLFTCGIATLLQVVGFGKFIGIRLPIIMGAAVITLPAMIMVAGSEGLPAMYGAILISGTFIFFLSFFVVKLIKFFPKLVSGCLVTIVGLSLTPIALQDMAGGQGSPSFGEPKNYLLATFVLLIILLVNKFFKGFFKAIAILIGLIVGTIIGGFMGMVDLTAVGDSPWFRVITPFYFGMPKFTLTGALTMSIFATVAIVESVGMYRLVEDLCETKISTKDISKGVRAEGIAQVLGAVFNGFPYVTFSENAGIMTITGVRSRYVVISASLFLIILGVIPKFSALATIVPSPVLGGAMLALFGMIGATGVKMIGEVDLSNTNNLLVVACSIGSGLGVEAVPGLFSKMPEIIETLLGNGIFTGTFIAILLNLLFNYREIFSKSFPTNSKIVQSTDS</sequence>
<dbReference type="NCBIfam" id="TIGR03173">
    <property type="entry name" value="pbuX"/>
    <property type="match status" value="1"/>
</dbReference>
<evidence type="ECO:0000256" key="1">
    <source>
        <dbReference type="ARBA" id="ARBA00004651"/>
    </source>
</evidence>
<accession>A0ABY9KXS5</accession>
<keyword evidence="5 8" id="KW-0812">Transmembrane</keyword>
<keyword evidence="4" id="KW-1003">Cell membrane</keyword>
<dbReference type="RefSeq" id="WP_348029359.1">
    <property type="nucleotide sequence ID" value="NZ_CP129113.1"/>
</dbReference>
<evidence type="ECO:0000256" key="6">
    <source>
        <dbReference type="ARBA" id="ARBA00022989"/>
    </source>
</evidence>
<keyword evidence="7 8" id="KW-0472">Membrane</keyword>
<evidence type="ECO:0000256" key="5">
    <source>
        <dbReference type="ARBA" id="ARBA00022692"/>
    </source>
</evidence>
<dbReference type="Proteomes" id="UP001180087">
    <property type="component" value="Chromosome"/>
</dbReference>
<feature type="transmembrane region" description="Helical" evidence="8">
    <location>
        <begin position="321"/>
        <end position="339"/>
    </location>
</feature>
<feature type="transmembrane region" description="Helical" evidence="8">
    <location>
        <begin position="84"/>
        <end position="103"/>
    </location>
</feature>
<feature type="transmembrane region" description="Helical" evidence="8">
    <location>
        <begin position="407"/>
        <end position="430"/>
    </location>
</feature>
<evidence type="ECO:0000313" key="10">
    <source>
        <dbReference type="Proteomes" id="UP001180087"/>
    </source>
</evidence>
<feature type="transmembrane region" description="Helical" evidence="8">
    <location>
        <begin position="174"/>
        <end position="191"/>
    </location>
</feature>
<dbReference type="PANTHER" id="PTHR42810:SF4">
    <property type="entry name" value="URIC ACID TRANSPORTER UACT"/>
    <property type="match status" value="1"/>
</dbReference>
<dbReference type="NCBIfam" id="NF037981">
    <property type="entry name" value="NCS2_1"/>
    <property type="match status" value="1"/>
</dbReference>
<dbReference type="InterPro" id="IPR006042">
    <property type="entry name" value="Xan_ur_permease"/>
</dbReference>
<reference evidence="9" key="1">
    <citation type="submission" date="2023-06" db="EMBL/GenBank/DDBJ databases">
        <title>A Treasure from Seagulls: Isolation and Description of Aciduricobacillus qingdaonensis gen. nov., sp. nov., a Rare Obligately Uric Acid-utilizing Member in the Family Bacillaceae.</title>
        <authorList>
            <person name="Liu W."/>
            <person name="Wang B."/>
        </authorList>
    </citation>
    <scope>NUCLEOTIDE SEQUENCE</scope>
    <source>
        <strain evidence="9">44XB</strain>
    </source>
</reference>
<evidence type="ECO:0000256" key="7">
    <source>
        <dbReference type="ARBA" id="ARBA00023136"/>
    </source>
</evidence>
<feature type="transmembrane region" description="Helical" evidence="8">
    <location>
        <begin position="109"/>
        <end position="129"/>
    </location>
</feature>
<keyword evidence="3" id="KW-0813">Transport</keyword>
<evidence type="ECO:0000256" key="3">
    <source>
        <dbReference type="ARBA" id="ARBA00022448"/>
    </source>
</evidence>